<keyword evidence="2" id="KW-1185">Reference proteome</keyword>
<evidence type="ECO:0000313" key="1">
    <source>
        <dbReference type="EMBL" id="KAJ4399747.1"/>
    </source>
</evidence>
<accession>A0A9W8Z7H5</accession>
<name>A0A9W8Z7H5_9PLEO</name>
<proteinExistence type="predicted"/>
<dbReference type="EMBL" id="JAPEVA010000101">
    <property type="protein sequence ID" value="KAJ4399747.1"/>
    <property type="molecule type" value="Genomic_DNA"/>
</dbReference>
<dbReference type="AlphaFoldDB" id="A0A9W8Z7H5"/>
<sequence>MTRRRIQKQMKWTLSCRNSKARFTFECKLSSEYIYRLVLGLPKDHSKKIFKIPVDDFTDRVGCPVGKVRVANLYITGTDVNVRWEPEKSMNKVSGTYGKE</sequence>
<gene>
    <name evidence="1" type="ORF">N0V91_009195</name>
</gene>
<reference evidence="1" key="1">
    <citation type="submission" date="2022-10" db="EMBL/GenBank/DDBJ databases">
        <title>Tapping the CABI collections for fungal endophytes: first genome assemblies for Collariella, Neodidymelliopsis, Ascochyta clinopodiicola, Didymella pomorum, Didymosphaeria variabile, Neocosmospora piperis and Neocucurbitaria cava.</title>
        <authorList>
            <person name="Hill R."/>
        </authorList>
    </citation>
    <scope>NUCLEOTIDE SEQUENCE</scope>
    <source>
        <strain evidence="1">IMI 355091</strain>
    </source>
</reference>
<evidence type="ECO:0000313" key="2">
    <source>
        <dbReference type="Proteomes" id="UP001140510"/>
    </source>
</evidence>
<comment type="caution">
    <text evidence="1">The sequence shown here is derived from an EMBL/GenBank/DDBJ whole genome shotgun (WGS) entry which is preliminary data.</text>
</comment>
<dbReference type="Proteomes" id="UP001140510">
    <property type="component" value="Unassembled WGS sequence"/>
</dbReference>
<protein>
    <submittedName>
        <fullName evidence="1">Uncharacterized protein</fullName>
    </submittedName>
</protein>
<dbReference type="OrthoDB" id="5370359at2759"/>
<organism evidence="1 2">
    <name type="scientific">Didymella pomorum</name>
    <dbReference type="NCBI Taxonomy" id="749634"/>
    <lineage>
        <taxon>Eukaryota</taxon>
        <taxon>Fungi</taxon>
        <taxon>Dikarya</taxon>
        <taxon>Ascomycota</taxon>
        <taxon>Pezizomycotina</taxon>
        <taxon>Dothideomycetes</taxon>
        <taxon>Pleosporomycetidae</taxon>
        <taxon>Pleosporales</taxon>
        <taxon>Pleosporineae</taxon>
        <taxon>Didymellaceae</taxon>
        <taxon>Didymella</taxon>
    </lineage>
</organism>